<dbReference type="OrthoDB" id="6427254at2759"/>
<reference evidence="3" key="1">
    <citation type="submission" date="2022-01" db="EMBL/GenBank/DDBJ databases">
        <authorList>
            <person name="King R."/>
        </authorList>
    </citation>
    <scope>NUCLEOTIDE SEQUENCE</scope>
</reference>
<keyword evidence="4" id="KW-1185">Reference proteome</keyword>
<evidence type="ECO:0000313" key="3">
    <source>
        <dbReference type="EMBL" id="CAH1103443.1"/>
    </source>
</evidence>
<keyword evidence="1" id="KW-0175">Coiled coil</keyword>
<dbReference type="EMBL" id="OV651826">
    <property type="protein sequence ID" value="CAH1103443.1"/>
    <property type="molecule type" value="Genomic_DNA"/>
</dbReference>
<feature type="region of interest" description="Disordered" evidence="2">
    <location>
        <begin position="588"/>
        <end position="615"/>
    </location>
</feature>
<evidence type="ECO:0000256" key="1">
    <source>
        <dbReference type="SAM" id="Coils"/>
    </source>
</evidence>
<feature type="compositionally biased region" description="Low complexity" evidence="2">
    <location>
        <begin position="2408"/>
        <end position="2420"/>
    </location>
</feature>
<feature type="region of interest" description="Disordered" evidence="2">
    <location>
        <begin position="2246"/>
        <end position="2314"/>
    </location>
</feature>
<proteinExistence type="predicted"/>
<organism evidence="3 4">
    <name type="scientific">Psylliodes chrysocephalus</name>
    <dbReference type="NCBI Taxonomy" id="3402493"/>
    <lineage>
        <taxon>Eukaryota</taxon>
        <taxon>Metazoa</taxon>
        <taxon>Ecdysozoa</taxon>
        <taxon>Arthropoda</taxon>
        <taxon>Hexapoda</taxon>
        <taxon>Insecta</taxon>
        <taxon>Pterygota</taxon>
        <taxon>Neoptera</taxon>
        <taxon>Endopterygota</taxon>
        <taxon>Coleoptera</taxon>
        <taxon>Polyphaga</taxon>
        <taxon>Cucujiformia</taxon>
        <taxon>Chrysomeloidea</taxon>
        <taxon>Chrysomelidae</taxon>
        <taxon>Galerucinae</taxon>
        <taxon>Alticini</taxon>
        <taxon>Psylliodes</taxon>
    </lineage>
</organism>
<feature type="compositionally biased region" description="Low complexity" evidence="2">
    <location>
        <begin position="2362"/>
        <end position="2376"/>
    </location>
</feature>
<evidence type="ECO:0000313" key="4">
    <source>
        <dbReference type="Proteomes" id="UP001153636"/>
    </source>
</evidence>
<name>A0A9P0G858_9CUCU</name>
<protein>
    <submittedName>
        <fullName evidence="3">Uncharacterized protein</fullName>
    </submittedName>
</protein>
<feature type="compositionally biased region" description="Low complexity" evidence="2">
    <location>
        <begin position="1874"/>
        <end position="1897"/>
    </location>
</feature>
<feature type="region of interest" description="Disordered" evidence="2">
    <location>
        <begin position="1692"/>
        <end position="1740"/>
    </location>
</feature>
<feature type="compositionally biased region" description="Low complexity" evidence="2">
    <location>
        <begin position="2287"/>
        <end position="2308"/>
    </location>
</feature>
<feature type="region of interest" description="Disordered" evidence="2">
    <location>
        <begin position="1866"/>
        <end position="1897"/>
    </location>
</feature>
<accession>A0A9P0G858</accession>
<feature type="compositionally biased region" description="Low complexity" evidence="2">
    <location>
        <begin position="2246"/>
        <end position="2281"/>
    </location>
</feature>
<feature type="coiled-coil region" evidence="1">
    <location>
        <begin position="364"/>
        <end position="391"/>
    </location>
</feature>
<dbReference type="Proteomes" id="UP001153636">
    <property type="component" value="Chromosome 14"/>
</dbReference>
<feature type="region of interest" description="Disordered" evidence="2">
    <location>
        <begin position="2331"/>
        <end position="2429"/>
    </location>
</feature>
<feature type="compositionally biased region" description="Basic and acidic residues" evidence="2">
    <location>
        <begin position="1692"/>
        <end position="1713"/>
    </location>
</feature>
<sequence>MRIRRAFACSRTGVNMASQEDDNKIECISNVNKQQERYFLNVYKKHEYILNSKNETFENKIESLIDVWKSVGELNLSQFDLRHVIQIMDWAKLHALNIVLTAEWNGFKATYQPKLLDEIEKAQNELLKLNSAFATRCKKLADVVKNPWEDPVLMKLMKTKDAEISTEEIEFFCVETAYLVSVRLKKLCESHCEDLALNLVTAFMNCNKLSKTQNFSLNATETQMWFIFDIYIALLYKFQEKQKIVILLKELSFDEGLQLVKRFAKKRVKISKIWKNCHRIAILAGQLYISQAVVKYTEDMKDFLENYIEIYISLCNNEALLHDFSTSIRRISNLADAAGLYIFCAVIQRKAGTPLKPLVIEMYIRALTTDMNELERQKDANELEKASATTSRLADAFCNLADFLDEHVKVARECVLTAFSLEPTKDRLECIENLAKRSGFQLLDTGQEWKCKLHPPTSQSDEITWVCPECGDWMSKPEFNVPIKINMALNEALQNSVLGISESLCDDLVVCLSNPRYQILSWFLPWDDLHRLCVMYLQDPQATKNIVTELKFVDIDYSIFKGIKREPLDEMDGIERGYEQYLDQDFVSDEETTSNSEDSMSQDSRPYSLGSDGAGEGPYFPMLPVQAKSDPNTLKSLRMFRHNLKRVRDKDTGEGTPEKLFKPDSNDLNAAAAASVEPDNVETKASKTLNQLLNGVNTEIAAIQYPNTSSCMNDTGDMDFHSKNVKTATLPLLGGQVARKENTLIQVNRKHLSYSPQEKEIPSLLKIALHKQVCKKKVKKDLRVKIPNKFSLNGLKENNSCNIPNSLIQESRLPTSQLKVYSRKPPEASKLALVVSIPQIDFNQTLPTNKQGDSKMDQLQEVQANQLIQVPNSIHQSKNTQVQHTSVINPSSKSLVKTHISNMQTTNQMQLQKELCSQQMLCCKLEQPEKLPASQVHHQAQQTSTPLLNIQSKTVDKYLRVNLFQHSSMLHHQGRSPQKMENSPVRDMPSLIPISETSKISSSNQLLVHLIKVDMLQANPVTTREHKQSQLTKPQQAQVKCSINLHQLPLQVNSQGKLLNFSSQCPNPHSKQQLQPEQKLPNKAQDIFQNRVLQIPIKRLNIKSEPLAKKQLENCSSQSPKKELLLEERLVQLKQVNQEQHSPIPLVTCLKSTNQSFQATNTQAHSLKQEPASPICLLQEQIKQEPASPICLLQEQIKQEAQQPICSPTSNQNLEPTKLESLINNCSNQLVSNQNQEQIQKETFQPICSKLLTCKQNQESIKELPQPQLNLVQSSNLEQQHNHLASTEKQLLQCSKVPSPLFQEHTLPLYSQHQEKLSVSKESCQPIKHNQCSPSKHQNPTSQSLQIQTQSKVMEVNQLKVSISRSSLHNSFCNLPKAPNLCPNLDRLLTSQPNQINLQMPKHKPDDHTELVDPKQKIPPQNPTFQTSLVTEIQTPTKLDKPLRESVLVSLDNPQVKLDKPLLLPHQQPQQIGNTRISQTLIKLETKEDYQMQRSSYNFSNTTNKNDDVEVTVDSDSNEADLMCNNKSNCKTNGDETVNIKSNDGNNNENVENLNSVESAQVKPVSIYSDFELFSDLFETHPDDLFYHNGDNLISVKCENECRENNDPEEVLPKNINLTENIRTYTKKSKRKLEEYKDCVKTLTGVNVLDVCKNVNIINSTEKLHSNVQNSPTKTKELKVILCRLPSNKKNDGKCTSNKEENPSIKQKCDRGKTPPKYSRRRKSLDKSENKVGKAPNLVQSHNFSPLQDVNLRVNSQLNTKVCCDLNKPDVVDENKTDCLCSVKVSDNRKSPDNTTPVIKKTYLKSVLSNIPGLNDFQMIRPMSVPQVVNVVQVSGGRGTQTVSIQNSQTSTQVTPHIQRIGQPRVVEQKPEHSNSITSTTQTSSTTSATSRTTSTQPSTLINILSQQIIRPVGNATNAVRRQGPLINILSQQIVRPSVTAKAVVHSTANNTPTTIEANQVKVAVSTEQTILNSTLKTTNAVVKNTNTVPAGQGGTILQFICKSSLPKFQQAFGKTVYQSSTESADSPTTTVEVANSAVTEVKKTVTTKTVPVNLQPIPGSVIYSRQLPAGQAISLLPPGTATTRQVFRIATSNAEQLGLVKDSVIHSKMSALLAAALQGRPKNADGEIILNSDEIKGTVVRPTLVQGARLVKPVQLQMATNVVRANPQQPNLSSTTLEQLREFDMVYKQIKERSTTSISETCTNAEGQEGVPQRISVTYVNQLQKYTQLSPVVVVTSYSSLQPAASPALSVTSQGSSSPCVTPASTPTSTPTLPKLATKNSKGKTIKTTTTNNSQTKSSPIPKPQQKPQEDEHTTQRIFDILAEYAEQLRNSPDLNNKPAPRRRSNPPTNPSQNSKRKKSSSGAKKSGQSSSTLDMDTDDMTIGSEDSSGGGVVQLSVTDDEQSQASTSVNTTESSNENPSPPNTRPVILAEGGPCTNQSRNLIIADSSVGEALKIPNTAVIVPGSYIMPVSMVKGKRRPLIIRMLLIYRKRTVEHVSYLDQF</sequence>
<gene>
    <name evidence="3" type="ORF">PSYICH_LOCUS4211</name>
</gene>
<evidence type="ECO:0000256" key="2">
    <source>
        <dbReference type="SAM" id="MobiDB-lite"/>
    </source>
</evidence>